<dbReference type="OrthoDB" id="10385914at2759"/>
<organism evidence="1 2">
    <name type="scientific">Orchesella cincta</name>
    <name type="common">Springtail</name>
    <name type="synonym">Podura cincta</name>
    <dbReference type="NCBI Taxonomy" id="48709"/>
    <lineage>
        <taxon>Eukaryota</taxon>
        <taxon>Metazoa</taxon>
        <taxon>Ecdysozoa</taxon>
        <taxon>Arthropoda</taxon>
        <taxon>Hexapoda</taxon>
        <taxon>Collembola</taxon>
        <taxon>Entomobryomorpha</taxon>
        <taxon>Entomobryoidea</taxon>
        <taxon>Orchesellidae</taxon>
        <taxon>Orchesellinae</taxon>
        <taxon>Orchesella</taxon>
    </lineage>
</organism>
<keyword evidence="2" id="KW-1185">Reference proteome</keyword>
<reference evidence="1 2" key="1">
    <citation type="journal article" date="2016" name="Genome Biol. Evol.">
        <title>Gene Family Evolution Reflects Adaptation to Soil Environmental Stressors in the Genome of the Collembolan Orchesella cincta.</title>
        <authorList>
            <person name="Faddeeva-Vakhrusheva A."/>
            <person name="Derks M.F."/>
            <person name="Anvar S.Y."/>
            <person name="Agamennone V."/>
            <person name="Suring W."/>
            <person name="Smit S."/>
            <person name="van Straalen N.M."/>
            <person name="Roelofs D."/>
        </authorList>
    </citation>
    <scope>NUCLEOTIDE SEQUENCE [LARGE SCALE GENOMIC DNA]</scope>
    <source>
        <tissue evidence="1">Mixed pool</tissue>
    </source>
</reference>
<evidence type="ECO:0000313" key="1">
    <source>
        <dbReference type="EMBL" id="ODM98641.1"/>
    </source>
</evidence>
<dbReference type="OMA" id="IFNNHER"/>
<accession>A0A1D2N0B4</accession>
<dbReference type="AlphaFoldDB" id="A0A1D2N0B4"/>
<evidence type="ECO:0000313" key="2">
    <source>
        <dbReference type="Proteomes" id="UP000094527"/>
    </source>
</evidence>
<dbReference type="Gene3D" id="1.10.238.10">
    <property type="entry name" value="EF-hand"/>
    <property type="match status" value="1"/>
</dbReference>
<protein>
    <submittedName>
        <fullName evidence="1">Troponin C</fullName>
    </submittedName>
</protein>
<gene>
    <name evidence="1" type="ORF">Ocin01_08034</name>
</gene>
<dbReference type="Proteomes" id="UP000094527">
    <property type="component" value="Unassembled WGS sequence"/>
</dbReference>
<dbReference type="InterPro" id="IPR011992">
    <property type="entry name" value="EF-hand-dom_pair"/>
</dbReference>
<comment type="caution">
    <text evidence="1">The sequence shown here is derived from an EMBL/GenBank/DDBJ whole genome shotgun (WGS) entry which is preliminary data.</text>
</comment>
<dbReference type="EMBL" id="LJIJ01000337">
    <property type="protein sequence ID" value="ODM98641.1"/>
    <property type="molecule type" value="Genomic_DNA"/>
</dbReference>
<proteinExistence type="predicted"/>
<name>A0A1D2N0B4_ORCCI</name>
<sequence>MEFKVRKESQTLMEKTFNTYERRGCVRTYQLGSMLKAMRPDLNIEQTQLEAIAAEFDTSREGKFDLDTFNKIAIRFLVKQARRESDSFIHKHEIYLSDFADN</sequence>
<dbReference type="SUPFAM" id="SSF47473">
    <property type="entry name" value="EF-hand"/>
    <property type="match status" value="1"/>
</dbReference>